<protein>
    <submittedName>
        <fullName evidence="1">Uncharacterized protein</fullName>
    </submittedName>
</protein>
<proteinExistence type="predicted"/>
<evidence type="ECO:0000313" key="1">
    <source>
        <dbReference type="EMBL" id="KAH3846390.1"/>
    </source>
</evidence>
<sequence length="53" mass="5698">MGLMPMAACVAEGQHAKHAVCQCLVRSYIVHNKLVHVYVVFAGWAGATLSTIN</sequence>
<gene>
    <name evidence="1" type="ORF">DPMN_088691</name>
</gene>
<reference evidence="1" key="2">
    <citation type="submission" date="2020-11" db="EMBL/GenBank/DDBJ databases">
        <authorList>
            <person name="McCartney M.A."/>
            <person name="Auch B."/>
            <person name="Kono T."/>
            <person name="Mallez S."/>
            <person name="Becker A."/>
            <person name="Gohl D.M."/>
            <person name="Silverstein K.A.T."/>
            <person name="Koren S."/>
            <person name="Bechman K.B."/>
            <person name="Herman A."/>
            <person name="Abrahante J.E."/>
            <person name="Garbe J."/>
        </authorList>
    </citation>
    <scope>NUCLEOTIDE SEQUENCE</scope>
    <source>
        <strain evidence="1">Duluth1</strain>
        <tissue evidence="1">Whole animal</tissue>
    </source>
</reference>
<evidence type="ECO:0000313" key="2">
    <source>
        <dbReference type="Proteomes" id="UP000828390"/>
    </source>
</evidence>
<dbReference type="AlphaFoldDB" id="A0A9D4QY43"/>
<dbReference type="Proteomes" id="UP000828390">
    <property type="component" value="Unassembled WGS sequence"/>
</dbReference>
<organism evidence="1 2">
    <name type="scientific">Dreissena polymorpha</name>
    <name type="common">Zebra mussel</name>
    <name type="synonym">Mytilus polymorpha</name>
    <dbReference type="NCBI Taxonomy" id="45954"/>
    <lineage>
        <taxon>Eukaryota</taxon>
        <taxon>Metazoa</taxon>
        <taxon>Spiralia</taxon>
        <taxon>Lophotrochozoa</taxon>
        <taxon>Mollusca</taxon>
        <taxon>Bivalvia</taxon>
        <taxon>Autobranchia</taxon>
        <taxon>Heteroconchia</taxon>
        <taxon>Euheterodonta</taxon>
        <taxon>Imparidentia</taxon>
        <taxon>Neoheterodontei</taxon>
        <taxon>Myida</taxon>
        <taxon>Dreissenoidea</taxon>
        <taxon>Dreissenidae</taxon>
        <taxon>Dreissena</taxon>
    </lineage>
</organism>
<comment type="caution">
    <text evidence="1">The sequence shown here is derived from an EMBL/GenBank/DDBJ whole genome shotgun (WGS) entry which is preliminary data.</text>
</comment>
<name>A0A9D4QY43_DREPO</name>
<dbReference type="EMBL" id="JAIWYP010000003">
    <property type="protein sequence ID" value="KAH3846390.1"/>
    <property type="molecule type" value="Genomic_DNA"/>
</dbReference>
<keyword evidence="2" id="KW-1185">Reference proteome</keyword>
<accession>A0A9D4QY43</accession>
<reference evidence="1" key="1">
    <citation type="journal article" date="2019" name="bioRxiv">
        <title>The Genome of the Zebra Mussel, Dreissena polymorpha: A Resource for Invasive Species Research.</title>
        <authorList>
            <person name="McCartney M.A."/>
            <person name="Auch B."/>
            <person name="Kono T."/>
            <person name="Mallez S."/>
            <person name="Zhang Y."/>
            <person name="Obille A."/>
            <person name="Becker A."/>
            <person name="Abrahante J.E."/>
            <person name="Garbe J."/>
            <person name="Badalamenti J.P."/>
            <person name="Herman A."/>
            <person name="Mangelson H."/>
            <person name="Liachko I."/>
            <person name="Sullivan S."/>
            <person name="Sone E.D."/>
            <person name="Koren S."/>
            <person name="Silverstein K.A.T."/>
            <person name="Beckman K.B."/>
            <person name="Gohl D.M."/>
        </authorList>
    </citation>
    <scope>NUCLEOTIDE SEQUENCE</scope>
    <source>
        <strain evidence="1">Duluth1</strain>
        <tissue evidence="1">Whole animal</tissue>
    </source>
</reference>